<evidence type="ECO:0000313" key="3">
    <source>
        <dbReference type="EMBL" id="NYS79877.1"/>
    </source>
</evidence>
<feature type="chain" id="PRO_5030900822" evidence="1">
    <location>
        <begin position="27"/>
        <end position="152"/>
    </location>
</feature>
<keyword evidence="4" id="KW-1185">Reference proteome</keyword>
<dbReference type="PANTHER" id="PTHR35535">
    <property type="entry name" value="HEAT SHOCK PROTEIN HSLJ"/>
    <property type="match status" value="1"/>
</dbReference>
<dbReference type="InterPro" id="IPR053147">
    <property type="entry name" value="Hsp_HslJ-like"/>
</dbReference>
<dbReference type="InterPro" id="IPR005184">
    <property type="entry name" value="DUF306_Meta_HslJ"/>
</dbReference>
<feature type="signal peptide" evidence="1">
    <location>
        <begin position="1"/>
        <end position="26"/>
    </location>
</feature>
<dbReference type="PROSITE" id="PS51257">
    <property type="entry name" value="PROKAR_LIPOPROTEIN"/>
    <property type="match status" value="1"/>
</dbReference>
<dbReference type="PANTHER" id="PTHR35535:SF1">
    <property type="entry name" value="HEAT SHOCK PROTEIN HSLJ"/>
    <property type="match status" value="1"/>
</dbReference>
<comment type="caution">
    <text evidence="3">The sequence shown here is derived from an EMBL/GenBank/DDBJ whole genome shotgun (WGS) entry which is preliminary data.</text>
</comment>
<dbReference type="EMBL" id="JACCDE010000035">
    <property type="protein sequence ID" value="NYS79877.1"/>
    <property type="molecule type" value="Genomic_DNA"/>
</dbReference>
<dbReference type="Pfam" id="PF03724">
    <property type="entry name" value="META"/>
    <property type="match status" value="1"/>
</dbReference>
<accession>A0A7Z0S006</accession>
<dbReference type="Gene3D" id="2.40.128.270">
    <property type="match status" value="1"/>
</dbReference>
<evidence type="ECO:0000259" key="2">
    <source>
        <dbReference type="Pfam" id="PF03724"/>
    </source>
</evidence>
<gene>
    <name evidence="3" type="ORF">HZS80_19560</name>
</gene>
<protein>
    <submittedName>
        <fullName evidence="3">META domain-containing protein</fullName>
    </submittedName>
</protein>
<feature type="domain" description="DUF306" evidence="2">
    <location>
        <begin position="36"/>
        <end position="147"/>
    </location>
</feature>
<evidence type="ECO:0000313" key="4">
    <source>
        <dbReference type="Proteomes" id="UP000526892"/>
    </source>
</evidence>
<evidence type="ECO:0000256" key="1">
    <source>
        <dbReference type="SAM" id="SignalP"/>
    </source>
</evidence>
<keyword evidence="1" id="KW-0732">Signal</keyword>
<reference evidence="3 4" key="1">
    <citation type="journal article" date="2003" name="Extremophiles">
        <title>Halomonas glaciei sp. nov. isolated from fast ice of Adelie Land, Antarctica.</title>
        <authorList>
            <person name="Reddy G.S."/>
            <person name="Raghavan P.U."/>
            <person name="Sarita N.B."/>
            <person name="Prakash J.S."/>
            <person name="Nagesh N."/>
            <person name="Delille D."/>
            <person name="Shivaji S."/>
        </authorList>
    </citation>
    <scope>NUCLEOTIDE SEQUENCE [LARGE SCALE GENOMIC DNA]</scope>
    <source>
        <strain evidence="3 4">DD39</strain>
    </source>
</reference>
<dbReference type="InterPro" id="IPR038670">
    <property type="entry name" value="HslJ-like_sf"/>
</dbReference>
<name>A0A7Z0S006_9GAMM</name>
<sequence length="152" mass="16906">MIRQLRLYVLISILFAAAGCSSTTFGNHETMEHPDESLINTYWKLVRLDGAPIIGQENFREAHMVLHQDASRLAGATGCNTLMGSYQVENEHIAFNQVAATKRACPVPQMETERTFLAALKQATAWRVEGARLVLSSDNNEPLASFEAVHLY</sequence>
<dbReference type="RefSeq" id="WP_179917040.1">
    <property type="nucleotide sequence ID" value="NZ_JACCDE010000035.1"/>
</dbReference>
<dbReference type="AlphaFoldDB" id="A0A7Z0S006"/>
<organism evidence="3 4">
    <name type="scientific">Vreelandella glaciei</name>
    <dbReference type="NCBI Taxonomy" id="186761"/>
    <lineage>
        <taxon>Bacteria</taxon>
        <taxon>Pseudomonadati</taxon>
        <taxon>Pseudomonadota</taxon>
        <taxon>Gammaproteobacteria</taxon>
        <taxon>Oceanospirillales</taxon>
        <taxon>Halomonadaceae</taxon>
        <taxon>Vreelandella</taxon>
    </lineage>
</organism>
<proteinExistence type="predicted"/>
<dbReference type="Proteomes" id="UP000526892">
    <property type="component" value="Unassembled WGS sequence"/>
</dbReference>